<dbReference type="GO" id="GO:0031207">
    <property type="term" value="C:Sec62/Sec63 complex"/>
    <property type="evidence" value="ECO:0007669"/>
    <property type="project" value="TreeGrafter"/>
</dbReference>
<dbReference type="InterPro" id="IPR001623">
    <property type="entry name" value="DnaJ_domain"/>
</dbReference>
<organism evidence="12 13">
    <name type="scientific">Necator americanus</name>
    <name type="common">Human hookworm</name>
    <dbReference type="NCBI Taxonomy" id="51031"/>
    <lineage>
        <taxon>Eukaryota</taxon>
        <taxon>Metazoa</taxon>
        <taxon>Ecdysozoa</taxon>
        <taxon>Nematoda</taxon>
        <taxon>Chromadorea</taxon>
        <taxon>Rhabditida</taxon>
        <taxon>Rhabditina</taxon>
        <taxon>Rhabditomorpha</taxon>
        <taxon>Strongyloidea</taxon>
        <taxon>Ancylostomatidae</taxon>
        <taxon>Bunostominae</taxon>
        <taxon>Necator</taxon>
    </lineage>
</organism>
<dbReference type="InterPro" id="IPR036869">
    <property type="entry name" value="J_dom_sf"/>
</dbReference>
<evidence type="ECO:0000313" key="12">
    <source>
        <dbReference type="EMBL" id="ETN70622.1"/>
    </source>
</evidence>
<dbReference type="KEGG" id="nai:NECAME_14646"/>
<dbReference type="SUPFAM" id="SSF158702">
    <property type="entry name" value="Sec63 N-terminal domain-like"/>
    <property type="match status" value="1"/>
</dbReference>
<dbReference type="SUPFAM" id="SSF81296">
    <property type="entry name" value="E set domains"/>
    <property type="match status" value="1"/>
</dbReference>
<keyword evidence="5" id="KW-0653">Protein transport</keyword>
<keyword evidence="3 10" id="KW-0812">Transmembrane</keyword>
<evidence type="ECO:0000256" key="1">
    <source>
        <dbReference type="ARBA" id="ARBA00004477"/>
    </source>
</evidence>
<feature type="transmembrane region" description="Helical" evidence="10">
    <location>
        <begin position="236"/>
        <end position="261"/>
    </location>
</feature>
<dbReference type="CDD" id="cd06257">
    <property type="entry name" value="DnaJ"/>
    <property type="match status" value="1"/>
</dbReference>
<comment type="subcellular location">
    <subcellularLocation>
        <location evidence="1">Endoplasmic reticulum membrane</location>
        <topology evidence="1">Multi-pass membrane protein</topology>
    </subcellularLocation>
</comment>
<sequence>MKLTSENDDNIEPTHVSQQSGEEMRSKMKEREMLGDEDRINRRTHEAMGRASFEYDEVGNTFYYVLVSFYAIILIPLTYFFFPTGKTESVKVDEHECQCVGCVKKRQQKEANRPWKRTKTILTVVFLLIAWIVFALIVKKVTEIEVTYEEYNPYQILGLDQGADTAAVRKAYRELSKKMHPDRGGDAQMFDKIAKAYQALTDEESRENWEKYGNPDGPTATTFGIALPKWIVSKEYGIWVLAFYGLLFMVVLPVVVGVWWYNSIKYNVDKVLLDTTQLFYYFLHKTPKMEINRMLMLLGGSFEFWKQYNKEIIERETDDVELTRRMKSLPNLGENKKERPLSLPYSLKARILIHSYLSRIPLDNEGLEYDQRYILARVLRLTEEMISMSQQLTFYTQIKVPIETLDNLLRLQPMFVQALWPKNSPLLQLPHITDHNLPYLRKGRIYSCGDLAALEGEKRRALLKSLSDDEYRDVLVVLSSMPRLTIQTNVVVEGEDDVFEVTAGCIVTIKVTLTRTSLLDPIKAGLEDQRVQIGEEADGDASACTDQEDEEAPLAGGDQVAKEEENKEIKKKKPWEKSKPQKKKGGAKKKPQKQPNKKAAPTPAPVALAVVEKDTKEENKNEKDDEEDDDDEGSISSCDMPPKFDEESDVDDDWTESSSKKVIFDAKSHKTHLVHSPFFPPEKYEWWWLVLTMLDKKQRRLVCPTVACKTLVDEQTVEMRFSAPPVKGIYHFQLAVRSDSYMDCDYNKDIKLEVKEAKEVVLPKYEDSEDEEEKIAGSSDEEYTEGSDSEEE</sequence>
<evidence type="ECO:0000256" key="5">
    <source>
        <dbReference type="ARBA" id="ARBA00022927"/>
    </source>
</evidence>
<feature type="region of interest" description="Disordered" evidence="9">
    <location>
        <begin position="535"/>
        <end position="655"/>
    </location>
</feature>
<evidence type="ECO:0000256" key="8">
    <source>
        <dbReference type="ARBA" id="ARBA00023186"/>
    </source>
</evidence>
<dbReference type="PROSITE" id="PS50076">
    <property type="entry name" value="DNAJ_2"/>
    <property type="match status" value="1"/>
</dbReference>
<gene>
    <name evidence="12" type="ORF">NECAME_14646</name>
</gene>
<feature type="transmembrane region" description="Helical" evidence="10">
    <location>
        <begin position="120"/>
        <end position="138"/>
    </location>
</feature>
<dbReference type="GO" id="GO:0003723">
    <property type="term" value="F:RNA binding"/>
    <property type="evidence" value="ECO:0007669"/>
    <property type="project" value="TreeGrafter"/>
</dbReference>
<feature type="compositionally biased region" description="Basic and acidic residues" evidence="9">
    <location>
        <begin position="611"/>
        <end position="623"/>
    </location>
</feature>
<dbReference type="InterPro" id="IPR035892">
    <property type="entry name" value="C2_domain_sf"/>
</dbReference>
<dbReference type="InterPro" id="IPR004179">
    <property type="entry name" value="Sec63-dom"/>
</dbReference>
<evidence type="ECO:0000259" key="11">
    <source>
        <dbReference type="PROSITE" id="PS50076"/>
    </source>
</evidence>
<dbReference type="Gene3D" id="2.60.40.150">
    <property type="entry name" value="C2 domain"/>
    <property type="match status" value="1"/>
</dbReference>
<evidence type="ECO:0000256" key="10">
    <source>
        <dbReference type="SAM" id="Phobius"/>
    </source>
</evidence>
<accession>W2SPJ2</accession>
<dbReference type="SUPFAM" id="SSF46565">
    <property type="entry name" value="Chaperone J-domain"/>
    <property type="match status" value="1"/>
</dbReference>
<dbReference type="InterPro" id="IPR014756">
    <property type="entry name" value="Ig_E-set"/>
</dbReference>
<dbReference type="PRINTS" id="PR00625">
    <property type="entry name" value="JDOMAIN"/>
</dbReference>
<feature type="compositionally biased region" description="Acidic residues" evidence="9">
    <location>
        <begin position="1"/>
        <end position="11"/>
    </location>
</feature>
<feature type="compositionally biased region" description="Acidic residues" evidence="9">
    <location>
        <begin position="646"/>
        <end position="655"/>
    </location>
</feature>
<dbReference type="PANTHER" id="PTHR24075:SF0">
    <property type="entry name" value="TRANSLOCATION PROTEIN SEC63 HOMOLOG"/>
    <property type="match status" value="1"/>
</dbReference>
<evidence type="ECO:0000256" key="7">
    <source>
        <dbReference type="ARBA" id="ARBA00023136"/>
    </source>
</evidence>
<dbReference type="Gene3D" id="1.10.150.20">
    <property type="entry name" value="5' to 3' exonuclease, C-terminal subdomain"/>
    <property type="match status" value="1"/>
</dbReference>
<dbReference type="Pfam" id="PF00226">
    <property type="entry name" value="DnaJ"/>
    <property type="match status" value="1"/>
</dbReference>
<feature type="region of interest" description="Disordered" evidence="9">
    <location>
        <begin position="1"/>
        <end position="36"/>
    </location>
</feature>
<feature type="region of interest" description="Disordered" evidence="9">
    <location>
        <begin position="763"/>
        <end position="792"/>
    </location>
</feature>
<dbReference type="GO" id="GO:0006614">
    <property type="term" value="P:SRP-dependent cotranslational protein targeting to membrane"/>
    <property type="evidence" value="ECO:0007669"/>
    <property type="project" value="TreeGrafter"/>
</dbReference>
<dbReference type="Pfam" id="PF02889">
    <property type="entry name" value="Sec63"/>
    <property type="match status" value="1"/>
</dbReference>
<evidence type="ECO:0000256" key="4">
    <source>
        <dbReference type="ARBA" id="ARBA00022824"/>
    </source>
</evidence>
<dbReference type="EMBL" id="KI668921">
    <property type="protein sequence ID" value="ETN70622.1"/>
    <property type="molecule type" value="Genomic_DNA"/>
</dbReference>
<feature type="domain" description="J" evidence="11">
    <location>
        <begin position="152"/>
        <end position="213"/>
    </location>
</feature>
<dbReference type="PANTHER" id="PTHR24075">
    <property type="entry name" value="SEC63 DOMAIN-CONTAINING"/>
    <property type="match status" value="1"/>
</dbReference>
<dbReference type="GO" id="GO:0006620">
    <property type="term" value="P:post-translational protein targeting to endoplasmic reticulum membrane"/>
    <property type="evidence" value="ECO:0007669"/>
    <property type="project" value="TreeGrafter"/>
</dbReference>
<feature type="compositionally biased region" description="Basic residues" evidence="9">
    <location>
        <begin position="569"/>
        <end position="596"/>
    </location>
</feature>
<evidence type="ECO:0000256" key="6">
    <source>
        <dbReference type="ARBA" id="ARBA00022989"/>
    </source>
</evidence>
<keyword evidence="6 10" id="KW-1133">Transmembrane helix</keyword>
<dbReference type="OrthoDB" id="1734229at2759"/>
<evidence type="ECO:0000256" key="9">
    <source>
        <dbReference type="SAM" id="MobiDB-lite"/>
    </source>
</evidence>
<feature type="transmembrane region" description="Helical" evidence="10">
    <location>
        <begin position="62"/>
        <end position="82"/>
    </location>
</feature>
<dbReference type="Proteomes" id="UP000053676">
    <property type="component" value="Unassembled WGS sequence"/>
</dbReference>
<dbReference type="Gene3D" id="1.10.287.110">
    <property type="entry name" value="DnaJ domain"/>
    <property type="match status" value="1"/>
</dbReference>
<dbReference type="STRING" id="51031.W2SPJ2"/>
<dbReference type="SMART" id="SM00973">
    <property type="entry name" value="Sec63"/>
    <property type="match status" value="1"/>
</dbReference>
<name>W2SPJ2_NECAM</name>
<keyword evidence="8" id="KW-0143">Chaperone</keyword>
<keyword evidence="13" id="KW-1185">Reference proteome</keyword>
<feature type="compositionally biased region" description="Basic and acidic residues" evidence="9">
    <location>
        <begin position="22"/>
        <end position="36"/>
    </location>
</feature>
<dbReference type="GO" id="GO:0008320">
    <property type="term" value="F:protein transmembrane transporter activity"/>
    <property type="evidence" value="ECO:0007669"/>
    <property type="project" value="TreeGrafter"/>
</dbReference>
<reference evidence="13" key="1">
    <citation type="journal article" date="2014" name="Nat. Genet.">
        <title>Genome of the human hookworm Necator americanus.</title>
        <authorList>
            <person name="Tang Y.T."/>
            <person name="Gao X."/>
            <person name="Rosa B.A."/>
            <person name="Abubucker S."/>
            <person name="Hallsworth-Pepin K."/>
            <person name="Martin J."/>
            <person name="Tyagi R."/>
            <person name="Heizer E."/>
            <person name="Zhang X."/>
            <person name="Bhonagiri-Palsikar V."/>
            <person name="Minx P."/>
            <person name="Warren W.C."/>
            <person name="Wang Q."/>
            <person name="Zhan B."/>
            <person name="Hotez P.J."/>
            <person name="Sternberg P.W."/>
            <person name="Dougall A."/>
            <person name="Gaze S.T."/>
            <person name="Mulvenna J."/>
            <person name="Sotillo J."/>
            <person name="Ranganathan S."/>
            <person name="Rabelo E.M."/>
            <person name="Wilson R.K."/>
            <person name="Felgner P.L."/>
            <person name="Bethony J."/>
            <person name="Hawdon J.M."/>
            <person name="Gasser R.B."/>
            <person name="Loukas A."/>
            <person name="Mitreva M."/>
        </authorList>
    </citation>
    <scope>NUCLEOTIDE SEQUENCE [LARGE SCALE GENOMIC DNA]</scope>
</reference>
<protein>
    <submittedName>
        <fullName evidence="12">DnaJ domain protein</fullName>
    </submittedName>
</protein>
<evidence type="ECO:0000256" key="2">
    <source>
        <dbReference type="ARBA" id="ARBA00022448"/>
    </source>
</evidence>
<feature type="compositionally biased region" description="Acidic residues" evidence="9">
    <location>
        <begin position="767"/>
        <end position="792"/>
    </location>
</feature>
<evidence type="ECO:0000256" key="3">
    <source>
        <dbReference type="ARBA" id="ARBA00022692"/>
    </source>
</evidence>
<dbReference type="Gene3D" id="1.10.3380.10">
    <property type="entry name" value="Sec63 N-terminal domain-like domain"/>
    <property type="match status" value="1"/>
</dbReference>
<dbReference type="AlphaFoldDB" id="W2SPJ2"/>
<proteinExistence type="predicted"/>
<keyword evidence="2" id="KW-0813">Transport</keyword>
<feature type="compositionally biased region" description="Acidic residues" evidence="9">
    <location>
        <begin position="624"/>
        <end position="633"/>
    </location>
</feature>
<dbReference type="FunFam" id="1.10.287.110:FF:000063">
    <property type="entry name" value="Translocation protein SEC63"/>
    <property type="match status" value="1"/>
</dbReference>
<keyword evidence="7 10" id="KW-0472">Membrane</keyword>
<keyword evidence="4" id="KW-0256">Endoplasmic reticulum</keyword>
<evidence type="ECO:0000313" key="13">
    <source>
        <dbReference type="Proteomes" id="UP000053676"/>
    </source>
</evidence>
<dbReference type="SMART" id="SM00271">
    <property type="entry name" value="DnaJ"/>
    <property type="match status" value="1"/>
</dbReference>
<dbReference type="OMA" id="RAILHAH"/>